<dbReference type="EMBL" id="SNVJ01000008">
    <property type="protein sequence ID" value="MXP64002.1"/>
    <property type="molecule type" value="Genomic_DNA"/>
</dbReference>
<dbReference type="InterPro" id="IPR005064">
    <property type="entry name" value="BUG"/>
</dbReference>
<dbReference type="AlphaFoldDB" id="A0A845BFI8"/>
<dbReference type="Gene3D" id="3.40.190.10">
    <property type="entry name" value="Periplasmic binding protein-like II"/>
    <property type="match status" value="1"/>
</dbReference>
<dbReference type="Gene3D" id="3.40.190.150">
    <property type="entry name" value="Bordetella uptake gene, domain 1"/>
    <property type="match status" value="1"/>
</dbReference>
<dbReference type="CDD" id="cd07012">
    <property type="entry name" value="PBP2_Bug_TTT"/>
    <property type="match status" value="1"/>
</dbReference>
<dbReference type="PIRSF" id="PIRSF017082">
    <property type="entry name" value="YflP"/>
    <property type="match status" value="1"/>
</dbReference>
<dbReference type="Proteomes" id="UP000460715">
    <property type="component" value="Unassembled WGS sequence"/>
</dbReference>
<dbReference type="PANTHER" id="PTHR42928:SF5">
    <property type="entry name" value="BLR1237 PROTEIN"/>
    <property type="match status" value="1"/>
</dbReference>
<proteinExistence type="inferred from homology"/>
<dbReference type="PANTHER" id="PTHR42928">
    <property type="entry name" value="TRICARBOXYLATE-BINDING PROTEIN"/>
    <property type="match status" value="1"/>
</dbReference>
<organism evidence="2 3">
    <name type="scientific">Teichococcus coralli</name>
    <dbReference type="NCBI Taxonomy" id="2545983"/>
    <lineage>
        <taxon>Bacteria</taxon>
        <taxon>Pseudomonadati</taxon>
        <taxon>Pseudomonadota</taxon>
        <taxon>Alphaproteobacteria</taxon>
        <taxon>Acetobacterales</taxon>
        <taxon>Roseomonadaceae</taxon>
        <taxon>Roseomonas</taxon>
    </lineage>
</organism>
<name>A0A845BFI8_9PROT</name>
<keyword evidence="3" id="KW-1185">Reference proteome</keyword>
<sequence>MTAISRRGLIAASLAAPGLARAQSAFRFERPLRLVVGFAPGGTADAVARLAAAEMGRQLGQNVVVENRSGASGNLATQAVVAAPADGHTLAMAGLQLVTNPGLIAHLGYDPRADLAMVGQLTALPVVVMASAASRITTMAEAIARSRRPGDDVIRIASAGTGTSSHLGGELLFDAVGGRFEAVQYRGGAPAFQALMTGDVEMMFDLIAPYQAPAAAEGRVRMLGVMQQARTPGLPDVPSFGELGLPATAMMRSWQGICTRAGAPAGAIAALHAATVATTRAPDFLQRLANLGIEPTASPDPAAFQAFYLEELGRWTALIREAGITAQ</sequence>
<evidence type="ECO:0000313" key="3">
    <source>
        <dbReference type="Proteomes" id="UP000460715"/>
    </source>
</evidence>
<comment type="caution">
    <text evidence="2">The sequence shown here is derived from an EMBL/GenBank/DDBJ whole genome shotgun (WGS) entry which is preliminary data.</text>
</comment>
<accession>A0A845BFI8</accession>
<comment type="similarity">
    <text evidence="1">Belongs to the UPF0065 (bug) family.</text>
</comment>
<gene>
    <name evidence="2" type="ORF">E0493_11670</name>
</gene>
<reference evidence="2 3" key="1">
    <citation type="submission" date="2019-03" db="EMBL/GenBank/DDBJ databases">
        <title>Roseomonas sp. a novel Roseomonas species isolated from Sea whip Gorgonian.</title>
        <authorList>
            <person name="Li F."/>
            <person name="Pan X."/>
            <person name="Huang S."/>
            <person name="Li Z."/>
            <person name="Meng B."/>
        </authorList>
    </citation>
    <scope>NUCLEOTIDE SEQUENCE [LARGE SCALE GENOMIC DNA]</scope>
    <source>
        <strain evidence="2 3">M0104</strain>
    </source>
</reference>
<dbReference type="SUPFAM" id="SSF53850">
    <property type="entry name" value="Periplasmic binding protein-like II"/>
    <property type="match status" value="1"/>
</dbReference>
<evidence type="ECO:0000256" key="1">
    <source>
        <dbReference type="ARBA" id="ARBA00006987"/>
    </source>
</evidence>
<dbReference type="Pfam" id="PF03401">
    <property type="entry name" value="TctC"/>
    <property type="match status" value="1"/>
</dbReference>
<dbReference type="RefSeq" id="WP_160937116.1">
    <property type="nucleotide sequence ID" value="NZ_SNVJ01000008.1"/>
</dbReference>
<protein>
    <submittedName>
        <fullName evidence="2">Tripartite tricarboxylate transporter substrate binding protein</fullName>
    </submittedName>
</protein>
<dbReference type="OrthoDB" id="7257157at2"/>
<dbReference type="InterPro" id="IPR042100">
    <property type="entry name" value="Bug_dom1"/>
</dbReference>
<evidence type="ECO:0000313" key="2">
    <source>
        <dbReference type="EMBL" id="MXP64002.1"/>
    </source>
</evidence>